<protein>
    <submittedName>
        <fullName evidence="1">Multidrug MFS transporter</fullName>
    </submittedName>
</protein>
<reference evidence="1 2" key="1">
    <citation type="journal article" date="2016" name="Nat. Commun.">
        <title>Thousands of microbial genomes shed light on interconnected biogeochemical processes in an aquifer system.</title>
        <authorList>
            <person name="Anantharaman K."/>
            <person name="Brown C.T."/>
            <person name="Hug L.A."/>
            <person name="Sharon I."/>
            <person name="Castelle C.J."/>
            <person name="Probst A.J."/>
            <person name="Thomas B.C."/>
            <person name="Singh A."/>
            <person name="Wilkins M.J."/>
            <person name="Karaoz U."/>
            <person name="Brodie E.L."/>
            <person name="Williams K.H."/>
            <person name="Hubbard S.S."/>
            <person name="Banfield J.F."/>
        </authorList>
    </citation>
    <scope>NUCLEOTIDE SEQUENCE [LARGE SCALE GENOMIC DNA]</scope>
</reference>
<evidence type="ECO:0000313" key="2">
    <source>
        <dbReference type="Proteomes" id="UP000177583"/>
    </source>
</evidence>
<organism evidence="1 2">
    <name type="scientific">Candidatus Lambdaproteobacteria bacterium RIFOXYD2_FULL_56_26</name>
    <dbReference type="NCBI Taxonomy" id="1817773"/>
    <lineage>
        <taxon>Bacteria</taxon>
        <taxon>Pseudomonadati</taxon>
        <taxon>Pseudomonadota</taxon>
        <taxon>Candidatus Lambdaproteobacteria</taxon>
    </lineage>
</organism>
<dbReference type="GO" id="GO:0002143">
    <property type="term" value="P:tRNA wobble position uridine thiolation"/>
    <property type="evidence" value="ECO:0007669"/>
    <property type="project" value="InterPro"/>
</dbReference>
<dbReference type="AlphaFoldDB" id="A0A1F6GTN3"/>
<dbReference type="InterPro" id="IPR027396">
    <property type="entry name" value="DsrEFH-like"/>
</dbReference>
<evidence type="ECO:0000313" key="1">
    <source>
        <dbReference type="EMBL" id="OGH01546.1"/>
    </source>
</evidence>
<dbReference type="Gene3D" id="3.40.1260.10">
    <property type="entry name" value="DsrEFH-like"/>
    <property type="match status" value="1"/>
</dbReference>
<dbReference type="EMBL" id="MFNF01000033">
    <property type="protein sequence ID" value="OGH01546.1"/>
    <property type="molecule type" value="Genomic_DNA"/>
</dbReference>
<dbReference type="Pfam" id="PF04077">
    <property type="entry name" value="DsrH"/>
    <property type="match status" value="1"/>
</dbReference>
<dbReference type="NCBIfam" id="TIGR03011">
    <property type="entry name" value="sulf_tusB_dsrH"/>
    <property type="match status" value="1"/>
</dbReference>
<dbReference type="InterPro" id="IPR007215">
    <property type="entry name" value="Sulphur_relay_TusB/DsrH"/>
</dbReference>
<dbReference type="PANTHER" id="PTHR37526">
    <property type="entry name" value="PROTEIN TUSB"/>
    <property type="match status" value="1"/>
</dbReference>
<name>A0A1F6GTN3_9PROT</name>
<proteinExistence type="predicted"/>
<dbReference type="SUPFAM" id="SSF75169">
    <property type="entry name" value="DsrEFH-like"/>
    <property type="match status" value="1"/>
</dbReference>
<gene>
    <name evidence="1" type="ORF">A2557_14030</name>
</gene>
<accession>A0A1F6GTN3</accession>
<sequence length="97" mass="10564">MLHCINLSPFCGESFTTCLRFAQDQDPILLIQDGVYAAQTGTKFASLVESALAKNPVFALESDLLARGITTTLEGVQVIDYDGFVGLAEKHQVNSWL</sequence>
<dbReference type="PANTHER" id="PTHR37526:SF1">
    <property type="entry name" value="PROTEIN TUSB"/>
    <property type="match status" value="1"/>
</dbReference>
<comment type="caution">
    <text evidence="1">The sequence shown here is derived from an EMBL/GenBank/DDBJ whole genome shotgun (WGS) entry which is preliminary data.</text>
</comment>
<dbReference type="Proteomes" id="UP000177583">
    <property type="component" value="Unassembled WGS sequence"/>
</dbReference>
<dbReference type="GO" id="GO:1990228">
    <property type="term" value="C:sulfurtransferase complex"/>
    <property type="evidence" value="ECO:0007669"/>
    <property type="project" value="TreeGrafter"/>
</dbReference>